<dbReference type="PANTHER" id="PTHR35099:SF2">
    <property type="entry name" value="OS02G0182700 PROTEIN"/>
    <property type="match status" value="1"/>
</dbReference>
<protein>
    <submittedName>
        <fullName evidence="2">Uncharacterized protein</fullName>
    </submittedName>
</protein>
<dbReference type="EMBL" id="JAQIZT010000006">
    <property type="protein sequence ID" value="KAJ6995147.1"/>
    <property type="molecule type" value="Genomic_DNA"/>
</dbReference>
<feature type="compositionally biased region" description="Polar residues" evidence="1">
    <location>
        <begin position="79"/>
        <end position="90"/>
    </location>
</feature>
<evidence type="ECO:0000256" key="1">
    <source>
        <dbReference type="SAM" id="MobiDB-lite"/>
    </source>
</evidence>
<sequence>MMEEWVTAAMADETVVAKLLLRLKQSQATASASAVPAVIPLRWGMRLPRSRPGTMTATNSSSLRCDVVLKSKEGGGGDSSTRCSPTTPLSWSGGGDGDASPSGTGDGFEETSRRHLSSSPPPPGVRSKGAGIGETSSNIVKRSRKKKTFSELKEEETQLVKEGVYLRKEISTVRATFKEERVRNENLKRIKIDLNLLYGNELEASTCNGIPSTLRIHAKGDSHLQSSSSETDKAISNHDRSFLLPDLNMMPSDEVDTGTETLLWLCGHYSLMLIVEELIFTPAKELFGIYAYSTGRRASVNNRLFYVLIPGRQKKSNHREEGCTVPN</sequence>
<gene>
    <name evidence="2" type="ORF">NC653_017819</name>
</gene>
<proteinExistence type="predicted"/>
<organism evidence="2 3">
    <name type="scientific">Populus alba x Populus x berolinensis</name>
    <dbReference type="NCBI Taxonomy" id="444605"/>
    <lineage>
        <taxon>Eukaryota</taxon>
        <taxon>Viridiplantae</taxon>
        <taxon>Streptophyta</taxon>
        <taxon>Embryophyta</taxon>
        <taxon>Tracheophyta</taxon>
        <taxon>Spermatophyta</taxon>
        <taxon>Magnoliopsida</taxon>
        <taxon>eudicotyledons</taxon>
        <taxon>Gunneridae</taxon>
        <taxon>Pentapetalae</taxon>
        <taxon>rosids</taxon>
        <taxon>fabids</taxon>
        <taxon>Malpighiales</taxon>
        <taxon>Salicaceae</taxon>
        <taxon>Saliceae</taxon>
        <taxon>Populus</taxon>
    </lineage>
</organism>
<keyword evidence="3" id="KW-1185">Reference proteome</keyword>
<evidence type="ECO:0000313" key="2">
    <source>
        <dbReference type="EMBL" id="KAJ6995147.1"/>
    </source>
</evidence>
<evidence type="ECO:0000313" key="3">
    <source>
        <dbReference type="Proteomes" id="UP001164929"/>
    </source>
</evidence>
<comment type="caution">
    <text evidence="2">The sequence shown here is derived from an EMBL/GenBank/DDBJ whole genome shotgun (WGS) entry which is preliminary data.</text>
</comment>
<dbReference type="AlphaFoldDB" id="A0AAD6W146"/>
<feature type="region of interest" description="Disordered" evidence="1">
    <location>
        <begin position="70"/>
        <end position="146"/>
    </location>
</feature>
<dbReference type="Proteomes" id="UP001164929">
    <property type="component" value="Chromosome 6"/>
</dbReference>
<name>A0AAD6W146_9ROSI</name>
<reference evidence="2" key="1">
    <citation type="journal article" date="2023" name="Mol. Ecol. Resour.">
        <title>Chromosome-level genome assembly of a triploid poplar Populus alba 'Berolinensis'.</title>
        <authorList>
            <person name="Chen S."/>
            <person name="Yu Y."/>
            <person name="Wang X."/>
            <person name="Wang S."/>
            <person name="Zhang T."/>
            <person name="Zhou Y."/>
            <person name="He R."/>
            <person name="Meng N."/>
            <person name="Wang Y."/>
            <person name="Liu W."/>
            <person name="Liu Z."/>
            <person name="Liu J."/>
            <person name="Guo Q."/>
            <person name="Huang H."/>
            <person name="Sederoff R.R."/>
            <person name="Wang G."/>
            <person name="Qu G."/>
            <person name="Chen S."/>
        </authorList>
    </citation>
    <scope>NUCLEOTIDE SEQUENCE</scope>
    <source>
        <strain evidence="2">SC-2020</strain>
    </source>
</reference>
<dbReference type="PANTHER" id="PTHR35099">
    <property type="entry name" value="OS02G0182700 PROTEIN"/>
    <property type="match status" value="1"/>
</dbReference>
<accession>A0AAD6W146</accession>